<dbReference type="SMR" id="A0A177V7R2"/>
<feature type="region of interest" description="Disordered" evidence="2">
    <location>
        <begin position="119"/>
        <end position="249"/>
    </location>
</feature>
<dbReference type="Pfam" id="PF03330">
    <property type="entry name" value="DPBB_1"/>
    <property type="match status" value="1"/>
</dbReference>
<dbReference type="InterPro" id="IPR009009">
    <property type="entry name" value="RlpA-like_DPBB"/>
</dbReference>
<dbReference type="Proteomes" id="UP000836402">
    <property type="component" value="Unassembled WGS sequence"/>
</dbReference>
<accession>A0A177V7R2</accession>
<dbReference type="EMBL" id="LWDD02000451">
    <property type="protein sequence ID" value="KAE8260690.1"/>
    <property type="molecule type" value="Genomic_DNA"/>
</dbReference>
<feature type="compositionally biased region" description="Acidic residues" evidence="2">
    <location>
        <begin position="143"/>
        <end position="178"/>
    </location>
</feature>
<feature type="signal peptide" evidence="3">
    <location>
        <begin position="1"/>
        <end position="28"/>
    </location>
</feature>
<evidence type="ECO:0000256" key="1">
    <source>
        <dbReference type="ARBA" id="ARBA00022729"/>
    </source>
</evidence>
<name>A0A177V7R2_9BASI</name>
<reference evidence="5" key="3">
    <citation type="submission" date="2020-10" db="EMBL/GenBank/DDBJ databases">
        <authorList>
            <person name="Sedaghatjoo S."/>
        </authorList>
    </citation>
    <scope>NUCLEOTIDE SEQUENCE</scope>
    <source>
        <strain evidence="5">AZH3</strain>
    </source>
</reference>
<keyword evidence="8" id="KW-1185">Reference proteome</keyword>
<feature type="domain" description="RlpA-like protein double-psi beta-barrel" evidence="4">
    <location>
        <begin position="249"/>
        <end position="346"/>
    </location>
</feature>
<reference evidence="6" key="2">
    <citation type="journal article" date="2019" name="IMA Fungus">
        <title>Genome sequencing and comparison of five Tilletia species to identify candidate genes for the detection of regulated species infecting wheat.</title>
        <authorList>
            <person name="Nguyen H.D.T."/>
            <person name="Sultana T."/>
            <person name="Kesanakurti P."/>
            <person name="Hambleton S."/>
        </authorList>
    </citation>
    <scope>NUCLEOTIDE SEQUENCE</scope>
    <source>
        <strain evidence="6">DAOMC 238032</strain>
    </source>
</reference>
<dbReference type="InterPro" id="IPR051477">
    <property type="entry name" value="Expansin_CellWall"/>
</dbReference>
<evidence type="ECO:0000313" key="6">
    <source>
        <dbReference type="EMBL" id="KAE8260690.1"/>
    </source>
</evidence>
<dbReference type="EMBL" id="CAJHJG010005524">
    <property type="protein sequence ID" value="CAD6950853.1"/>
    <property type="molecule type" value="Genomic_DNA"/>
</dbReference>
<feature type="chain" id="PRO_5043949260" description="RlpA-like protein double-psi beta-barrel domain-containing protein" evidence="3">
    <location>
        <begin position="29"/>
        <end position="353"/>
    </location>
</feature>
<dbReference type="CDD" id="cd22191">
    <property type="entry name" value="DPBB_RlpA_EXP_N-like"/>
    <property type="match status" value="1"/>
</dbReference>
<keyword evidence="1 3" id="KW-0732">Signal</keyword>
<evidence type="ECO:0000313" key="8">
    <source>
        <dbReference type="Proteomes" id="UP000836402"/>
    </source>
</evidence>
<dbReference type="PANTHER" id="PTHR31836">
    <property type="match status" value="1"/>
</dbReference>
<dbReference type="PANTHER" id="PTHR31836:SF27">
    <property type="entry name" value="RLPA-LIKE PROTEIN DOUBLE-PSI BETA-BARREL DOMAIN-CONTAINING PROTEIN"/>
    <property type="match status" value="1"/>
</dbReference>
<gene>
    <name evidence="6" type="ORF">A4X03_0g3731</name>
    <name evidence="5" type="ORF">JKIAZH3_G3685</name>
</gene>
<feature type="compositionally biased region" description="Low complexity" evidence="2">
    <location>
        <begin position="227"/>
        <end position="249"/>
    </location>
</feature>
<sequence>MRFFTIAITTAAVAVAAVGAAADQQAAAQLVNAPRAGSGVTRGPAGLSPIGRGQQMRMHRQVIRRSSVAAQQPRATQEQLDIVAKMKANDDEFHRKNSVWQSAVMKDLKAGKTPQDFATYWQQNSGDDSAAAPASDPAADKSVDDEEDDDEDDDDEDVTDADDDDEDDEDDDDLDNDVDVTNVDLPADTTVATVSCPDTPAKAPAKAVPHGKGKHTGSTEPKKPKKPTAATPSGSSSGNSGSSSGGPTNNGEGTYYNMAGGITACGGSYTDSDMVVALSHSLYDTKTVGGNPNNNGFCGKKLRASYQGKSVVVTAVDRCEGCAPEDLDFTPAAFTKLADMSLGRIQGVKWEWL</sequence>
<feature type="compositionally biased region" description="Low complexity" evidence="2">
    <location>
        <begin position="127"/>
        <end position="137"/>
    </location>
</feature>
<reference evidence="6" key="1">
    <citation type="submission" date="2016-04" db="EMBL/GenBank/DDBJ databases">
        <authorList>
            <person name="Nguyen H.D."/>
            <person name="Kesanakurti P."/>
            <person name="Cullis J."/>
            <person name="Levesque C.A."/>
            <person name="Hambleton S."/>
        </authorList>
    </citation>
    <scope>NUCLEOTIDE SEQUENCE</scope>
    <source>
        <strain evidence="6">DAOMC 238032</strain>
    </source>
</reference>
<dbReference type="Proteomes" id="UP000077671">
    <property type="component" value="Unassembled WGS sequence"/>
</dbReference>
<comment type="caution">
    <text evidence="6">The sequence shown here is derived from an EMBL/GenBank/DDBJ whole genome shotgun (WGS) entry which is preliminary data.</text>
</comment>
<evidence type="ECO:0000313" key="5">
    <source>
        <dbReference type="EMBL" id="CAD6950853.1"/>
    </source>
</evidence>
<evidence type="ECO:0000256" key="3">
    <source>
        <dbReference type="SAM" id="SignalP"/>
    </source>
</evidence>
<dbReference type="InterPro" id="IPR036908">
    <property type="entry name" value="RlpA-like_sf"/>
</dbReference>
<proteinExistence type="predicted"/>
<dbReference type="SUPFAM" id="SSF50685">
    <property type="entry name" value="Barwin-like endoglucanases"/>
    <property type="match status" value="1"/>
</dbReference>
<evidence type="ECO:0000313" key="7">
    <source>
        <dbReference type="Proteomes" id="UP000077671"/>
    </source>
</evidence>
<evidence type="ECO:0000256" key="2">
    <source>
        <dbReference type="SAM" id="MobiDB-lite"/>
    </source>
</evidence>
<organism evidence="6 7">
    <name type="scientific">Tilletia caries</name>
    <name type="common">wheat bunt fungus</name>
    <dbReference type="NCBI Taxonomy" id="13290"/>
    <lineage>
        <taxon>Eukaryota</taxon>
        <taxon>Fungi</taxon>
        <taxon>Dikarya</taxon>
        <taxon>Basidiomycota</taxon>
        <taxon>Ustilaginomycotina</taxon>
        <taxon>Exobasidiomycetes</taxon>
        <taxon>Tilletiales</taxon>
        <taxon>Tilletiaceae</taxon>
        <taxon>Tilletia</taxon>
    </lineage>
</organism>
<protein>
    <recommendedName>
        <fullName evidence="4">RlpA-like protein double-psi beta-barrel domain-containing protein</fullName>
    </recommendedName>
</protein>
<evidence type="ECO:0000259" key="4">
    <source>
        <dbReference type="Pfam" id="PF03330"/>
    </source>
</evidence>
<feature type="region of interest" description="Disordered" evidence="2">
    <location>
        <begin position="35"/>
        <end position="54"/>
    </location>
</feature>
<dbReference type="AlphaFoldDB" id="A0A177V7R2"/>
<dbReference type="Gene3D" id="2.40.40.10">
    <property type="entry name" value="RlpA-like domain"/>
    <property type="match status" value="1"/>
</dbReference>